<dbReference type="Proteomes" id="UP001500979">
    <property type="component" value="Unassembled WGS sequence"/>
</dbReference>
<dbReference type="EMBL" id="BAAAUX010000033">
    <property type="protein sequence ID" value="GAA2818004.1"/>
    <property type="molecule type" value="Genomic_DNA"/>
</dbReference>
<protein>
    <recommendedName>
        <fullName evidence="3">Secreted protein</fullName>
    </recommendedName>
</protein>
<proteinExistence type="predicted"/>
<comment type="caution">
    <text evidence="1">The sequence shown here is derived from an EMBL/GenBank/DDBJ whole genome shotgun (WGS) entry which is preliminary data.</text>
</comment>
<accession>A0ABN3VMK3</accession>
<sequence>MAGAGAGVAVAGTVSAAIVPAANITVPVMRAAVLRFMCCLPCPWKGLRGDRLLVETRESTSII</sequence>
<name>A0ABN3VMK3_9PSEU</name>
<evidence type="ECO:0008006" key="3">
    <source>
        <dbReference type="Google" id="ProtNLM"/>
    </source>
</evidence>
<evidence type="ECO:0000313" key="2">
    <source>
        <dbReference type="Proteomes" id="UP001500979"/>
    </source>
</evidence>
<keyword evidence="2" id="KW-1185">Reference proteome</keyword>
<reference evidence="1 2" key="1">
    <citation type="journal article" date="2019" name="Int. J. Syst. Evol. Microbiol.">
        <title>The Global Catalogue of Microorganisms (GCM) 10K type strain sequencing project: providing services to taxonomists for standard genome sequencing and annotation.</title>
        <authorList>
            <consortium name="The Broad Institute Genomics Platform"/>
            <consortium name="The Broad Institute Genome Sequencing Center for Infectious Disease"/>
            <person name="Wu L."/>
            <person name="Ma J."/>
        </authorList>
    </citation>
    <scope>NUCLEOTIDE SEQUENCE [LARGE SCALE GENOMIC DNA]</scope>
    <source>
        <strain evidence="1 2">JCM 9383</strain>
    </source>
</reference>
<evidence type="ECO:0000313" key="1">
    <source>
        <dbReference type="EMBL" id="GAA2818004.1"/>
    </source>
</evidence>
<organism evidence="1 2">
    <name type="scientific">Saccharopolyspora taberi</name>
    <dbReference type="NCBI Taxonomy" id="60895"/>
    <lineage>
        <taxon>Bacteria</taxon>
        <taxon>Bacillati</taxon>
        <taxon>Actinomycetota</taxon>
        <taxon>Actinomycetes</taxon>
        <taxon>Pseudonocardiales</taxon>
        <taxon>Pseudonocardiaceae</taxon>
        <taxon>Saccharopolyspora</taxon>
    </lineage>
</organism>
<gene>
    <name evidence="1" type="ORF">GCM10010470_61710</name>
</gene>